<organism evidence="1 2">
    <name type="scientific">Cirrhinus mrigala</name>
    <name type="common">Mrigala</name>
    <dbReference type="NCBI Taxonomy" id="683832"/>
    <lineage>
        <taxon>Eukaryota</taxon>
        <taxon>Metazoa</taxon>
        <taxon>Chordata</taxon>
        <taxon>Craniata</taxon>
        <taxon>Vertebrata</taxon>
        <taxon>Euteleostomi</taxon>
        <taxon>Actinopterygii</taxon>
        <taxon>Neopterygii</taxon>
        <taxon>Teleostei</taxon>
        <taxon>Ostariophysi</taxon>
        <taxon>Cypriniformes</taxon>
        <taxon>Cyprinidae</taxon>
        <taxon>Labeoninae</taxon>
        <taxon>Labeonini</taxon>
        <taxon>Cirrhinus</taxon>
    </lineage>
</organism>
<feature type="non-terminal residue" evidence="1">
    <location>
        <position position="1"/>
    </location>
</feature>
<sequence length="60" mass="6404">KCPVDNSKLTVVVNNIAVAEQIGELFIHCKYGCRPAASGKPGAFEVDPLGCPFTIKLSTR</sequence>
<dbReference type="EMBL" id="JAMKFB020000003">
    <property type="protein sequence ID" value="KAL0197429.1"/>
    <property type="molecule type" value="Genomic_DNA"/>
</dbReference>
<evidence type="ECO:0000313" key="1">
    <source>
        <dbReference type="EMBL" id="KAL0197429.1"/>
    </source>
</evidence>
<dbReference type="Proteomes" id="UP001529510">
    <property type="component" value="Unassembled WGS sequence"/>
</dbReference>
<dbReference type="AlphaFoldDB" id="A0ABD0RFX9"/>
<comment type="caution">
    <text evidence="1">The sequence shown here is derived from an EMBL/GenBank/DDBJ whole genome shotgun (WGS) entry which is preliminary data.</text>
</comment>
<proteinExistence type="predicted"/>
<name>A0ABD0RFX9_CIRMR</name>
<reference evidence="1 2" key="1">
    <citation type="submission" date="2024-05" db="EMBL/GenBank/DDBJ databases">
        <title>Genome sequencing and assembly of Indian major carp, Cirrhinus mrigala (Hamilton, 1822).</title>
        <authorList>
            <person name="Mohindra V."/>
            <person name="Chowdhury L.M."/>
            <person name="Lal K."/>
            <person name="Jena J.K."/>
        </authorList>
    </citation>
    <scope>NUCLEOTIDE SEQUENCE [LARGE SCALE GENOMIC DNA]</scope>
    <source>
        <strain evidence="1">CM1030</strain>
        <tissue evidence="1">Blood</tissue>
    </source>
</reference>
<evidence type="ECO:0000313" key="2">
    <source>
        <dbReference type="Proteomes" id="UP001529510"/>
    </source>
</evidence>
<accession>A0ABD0RFX9</accession>
<protein>
    <submittedName>
        <fullName evidence="1">Uncharacterized protein</fullName>
    </submittedName>
</protein>
<keyword evidence="2" id="KW-1185">Reference proteome</keyword>
<gene>
    <name evidence="1" type="ORF">M9458_005969</name>
</gene>
<feature type="non-terminal residue" evidence="1">
    <location>
        <position position="60"/>
    </location>
</feature>